<evidence type="ECO:0000313" key="7">
    <source>
        <dbReference type="Proteomes" id="UP000035579"/>
    </source>
</evidence>
<evidence type="ECO:0000313" key="5">
    <source>
        <dbReference type="EMBL" id="AKJ01213.1"/>
    </source>
</evidence>
<keyword evidence="2" id="KW-0808">Transferase</keyword>
<dbReference type="EMBL" id="QUMU01000014">
    <property type="protein sequence ID" value="REG24473.1"/>
    <property type="molecule type" value="Genomic_DNA"/>
</dbReference>
<feature type="domain" description="Erythromycin biosynthesis protein CIII-like C-terminal" evidence="4">
    <location>
        <begin position="284"/>
        <end position="387"/>
    </location>
</feature>
<protein>
    <submittedName>
        <fullName evidence="6">MGT family glycosyltransferase</fullName>
    </submittedName>
    <submittedName>
        <fullName evidence="5">Macrolide glycosyltransferase</fullName>
    </submittedName>
</protein>
<dbReference type="Proteomes" id="UP000035579">
    <property type="component" value="Chromosome"/>
</dbReference>
<dbReference type="CDD" id="cd03784">
    <property type="entry name" value="GT1_Gtf-like"/>
    <property type="match status" value="1"/>
</dbReference>
<dbReference type="RefSeq" id="WP_047855852.1">
    <property type="nucleotide sequence ID" value="NZ_CP011509.1"/>
</dbReference>
<dbReference type="Pfam" id="PF06722">
    <property type="entry name" value="EryCIII-like_C"/>
    <property type="match status" value="1"/>
</dbReference>
<evidence type="ECO:0000256" key="1">
    <source>
        <dbReference type="ARBA" id="ARBA00009995"/>
    </source>
</evidence>
<dbReference type="GO" id="GO:0008194">
    <property type="term" value="F:UDP-glycosyltransferase activity"/>
    <property type="evidence" value="ECO:0007669"/>
    <property type="project" value="InterPro"/>
</dbReference>
<evidence type="ECO:0000259" key="4">
    <source>
        <dbReference type="Pfam" id="PF06722"/>
    </source>
</evidence>
<dbReference type="PANTHER" id="PTHR48050">
    <property type="entry name" value="STEROL 3-BETA-GLUCOSYLTRANSFERASE"/>
    <property type="match status" value="1"/>
</dbReference>
<dbReference type="GO" id="GO:0016758">
    <property type="term" value="F:hexosyltransferase activity"/>
    <property type="evidence" value="ECO:0007669"/>
    <property type="project" value="InterPro"/>
</dbReference>
<evidence type="ECO:0000256" key="2">
    <source>
        <dbReference type="ARBA" id="ARBA00022679"/>
    </source>
</evidence>
<evidence type="ECO:0000256" key="3">
    <source>
        <dbReference type="SAM" id="MobiDB-lite"/>
    </source>
</evidence>
<dbReference type="Gene3D" id="3.40.50.2000">
    <property type="entry name" value="Glycogen Phosphorylase B"/>
    <property type="match status" value="2"/>
</dbReference>
<reference evidence="5 7" key="1">
    <citation type="submission" date="2015-05" db="EMBL/GenBank/DDBJ databases">
        <title>Genome assembly of Archangium gephyra DSM 2261.</title>
        <authorList>
            <person name="Sharma G."/>
            <person name="Subramanian S."/>
        </authorList>
    </citation>
    <scope>NUCLEOTIDE SEQUENCE [LARGE SCALE GENOMIC DNA]</scope>
    <source>
        <strain evidence="5 7">DSM 2261</strain>
    </source>
</reference>
<dbReference type="InterPro" id="IPR010610">
    <property type="entry name" value="EryCIII-like_C"/>
</dbReference>
<dbReference type="EMBL" id="CP011509">
    <property type="protein sequence ID" value="AKJ01213.1"/>
    <property type="molecule type" value="Genomic_DNA"/>
</dbReference>
<comment type="similarity">
    <text evidence="1">Belongs to the UDP-glycosyltransferase family.</text>
</comment>
<dbReference type="PANTHER" id="PTHR48050:SF13">
    <property type="entry name" value="STEROL 3-BETA-GLUCOSYLTRANSFERASE UGT80A2"/>
    <property type="match status" value="1"/>
</dbReference>
<dbReference type="SUPFAM" id="SSF53756">
    <property type="entry name" value="UDP-Glycosyltransferase/glycogen phosphorylase"/>
    <property type="match status" value="1"/>
</dbReference>
<dbReference type="FunFam" id="3.40.50.2000:FF:000072">
    <property type="entry name" value="Glycosyl transferase"/>
    <property type="match status" value="1"/>
</dbReference>
<evidence type="ECO:0000313" key="6">
    <source>
        <dbReference type="EMBL" id="REG24473.1"/>
    </source>
</evidence>
<dbReference type="InterPro" id="IPR002213">
    <property type="entry name" value="UDP_glucos_trans"/>
</dbReference>
<organism evidence="5 7">
    <name type="scientific">Archangium gephyra</name>
    <dbReference type="NCBI Taxonomy" id="48"/>
    <lineage>
        <taxon>Bacteria</taxon>
        <taxon>Pseudomonadati</taxon>
        <taxon>Myxococcota</taxon>
        <taxon>Myxococcia</taxon>
        <taxon>Myxococcales</taxon>
        <taxon>Cystobacterineae</taxon>
        <taxon>Archangiaceae</taxon>
        <taxon>Archangium</taxon>
    </lineage>
</organism>
<proteinExistence type="inferred from homology"/>
<evidence type="ECO:0000313" key="8">
    <source>
        <dbReference type="Proteomes" id="UP000256345"/>
    </source>
</evidence>
<gene>
    <name evidence="5" type="ORF">AA314_02839</name>
    <name evidence="6" type="ORF">ATI61_11481</name>
</gene>
<dbReference type="InterPro" id="IPR050426">
    <property type="entry name" value="Glycosyltransferase_28"/>
</dbReference>
<feature type="region of interest" description="Disordered" evidence="3">
    <location>
        <begin position="392"/>
        <end position="417"/>
    </location>
</feature>
<name>A0AAC8TCV3_9BACT</name>
<keyword evidence="8" id="KW-1185">Reference proteome</keyword>
<sequence length="417" mass="46021">MKFLFFPMQAHGHVNPMLPVIQELVSRGDEVVVYVTREFEAAIRNTGASLRLLDDALGLPASFAGLPMGGDGQAMKKVMPLLMGVMRRSLHETPRLMEQARAERADCVVYDPMAPWGRAAAVMLGLPAAIFQTSFALTYSPTIKRALEANMKGLPPPRALLAIARLLWTSEVLHWRHGLPRMSPRSAFTTVADLNLIPVTRQYQPDVGNFDERFLFVGPSVLPRNDRGDFPLEQLEGKPVLLISLGTTPMNLRPDFYKACFEAFRDTRWQVVMACGKGLDPATLGPAPANVLVRQRVPQLEVLERARVFLTHGGMNSTMEGLWHGVPLAVFPQFGDQPLNASRVTELGLGATLSARDALDPKALRETIERLDTDPGYRTRLAEFQKELREAGGHRRAADALQQFAASRRGSPGQKAA</sequence>
<dbReference type="GO" id="GO:0017000">
    <property type="term" value="P:antibiotic biosynthetic process"/>
    <property type="evidence" value="ECO:0007669"/>
    <property type="project" value="UniProtKB-ARBA"/>
</dbReference>
<dbReference type="KEGG" id="age:AA314_02839"/>
<accession>A0AAC8TCV3</accession>
<dbReference type="Proteomes" id="UP000256345">
    <property type="component" value="Unassembled WGS sequence"/>
</dbReference>
<dbReference type="AlphaFoldDB" id="A0AAC8TCV3"/>
<dbReference type="NCBIfam" id="TIGR01426">
    <property type="entry name" value="MGT"/>
    <property type="match status" value="1"/>
</dbReference>
<dbReference type="InterPro" id="IPR006326">
    <property type="entry name" value="UDPGT_MGT-like"/>
</dbReference>
<reference evidence="6 8" key="2">
    <citation type="submission" date="2018-08" db="EMBL/GenBank/DDBJ databases">
        <title>Genomic Encyclopedia of Archaeal and Bacterial Type Strains, Phase II (KMG-II): from individual species to whole genera.</title>
        <authorList>
            <person name="Goeker M."/>
        </authorList>
    </citation>
    <scope>NUCLEOTIDE SEQUENCE [LARGE SCALE GENOMIC DNA]</scope>
    <source>
        <strain evidence="6 8">DSM 2261</strain>
    </source>
</reference>